<dbReference type="AlphaFoldDB" id="A0A1I8BP11"/>
<feature type="region of interest" description="Disordered" evidence="1">
    <location>
        <begin position="563"/>
        <end position="704"/>
    </location>
</feature>
<evidence type="ECO:0000313" key="4">
    <source>
        <dbReference type="WBParaSite" id="MhA1_Contig342.frz3.gene68"/>
    </source>
</evidence>
<keyword evidence="3" id="KW-1185">Reference proteome</keyword>
<feature type="chain" id="PRO_5009316016" evidence="2">
    <location>
        <begin position="21"/>
        <end position="704"/>
    </location>
</feature>
<dbReference type="OMA" id="CAAMDDY"/>
<dbReference type="GO" id="GO:0003723">
    <property type="term" value="F:RNA binding"/>
    <property type="evidence" value="ECO:0007669"/>
    <property type="project" value="TreeGrafter"/>
</dbReference>
<evidence type="ECO:0000313" key="3">
    <source>
        <dbReference type="Proteomes" id="UP000095281"/>
    </source>
</evidence>
<feature type="compositionally biased region" description="Basic and acidic residues" evidence="1">
    <location>
        <begin position="243"/>
        <end position="256"/>
    </location>
</feature>
<reference evidence="4" key="1">
    <citation type="submission" date="2016-11" db="UniProtKB">
        <authorList>
            <consortium name="WormBaseParasite"/>
        </authorList>
    </citation>
    <scope>IDENTIFICATION</scope>
</reference>
<feature type="compositionally biased region" description="Basic and acidic residues" evidence="1">
    <location>
        <begin position="304"/>
        <end position="314"/>
    </location>
</feature>
<feature type="signal peptide" evidence="2">
    <location>
        <begin position="1"/>
        <end position="20"/>
    </location>
</feature>
<feature type="compositionally biased region" description="Basic and acidic residues" evidence="1">
    <location>
        <begin position="591"/>
        <end position="643"/>
    </location>
</feature>
<proteinExistence type="predicted"/>
<dbReference type="PANTHER" id="PTHR47073:SF2">
    <property type="entry name" value="PROTEIN ANTI-SILENCING 1"/>
    <property type="match status" value="1"/>
</dbReference>
<dbReference type="PANTHER" id="PTHR47073">
    <property type="entry name" value="PROTEIN ANTI-SILENCING 1"/>
    <property type="match status" value="1"/>
</dbReference>
<keyword evidence="2" id="KW-0732">Signal</keyword>
<evidence type="ECO:0000256" key="2">
    <source>
        <dbReference type="SAM" id="SignalP"/>
    </source>
</evidence>
<dbReference type="WBParaSite" id="MhA1_Contig342.frz3.gene68">
    <property type="protein sequence ID" value="MhA1_Contig342.frz3.gene68"/>
    <property type="gene ID" value="MhA1_Contig342.frz3.gene68"/>
</dbReference>
<feature type="compositionally biased region" description="Basic and acidic residues" evidence="1">
    <location>
        <begin position="685"/>
        <end position="704"/>
    </location>
</feature>
<dbReference type="Proteomes" id="UP000095281">
    <property type="component" value="Unplaced"/>
</dbReference>
<name>A0A1I8BP11_MELHA</name>
<feature type="compositionally biased region" description="Basic and acidic residues" evidence="1">
    <location>
        <begin position="650"/>
        <end position="662"/>
    </location>
</feature>
<feature type="compositionally biased region" description="Basic and acidic residues" evidence="1">
    <location>
        <begin position="465"/>
        <end position="509"/>
    </location>
</feature>
<organism evidence="3 4">
    <name type="scientific">Meloidogyne hapla</name>
    <name type="common">Root-knot nematode worm</name>
    <dbReference type="NCBI Taxonomy" id="6305"/>
    <lineage>
        <taxon>Eukaryota</taxon>
        <taxon>Metazoa</taxon>
        <taxon>Ecdysozoa</taxon>
        <taxon>Nematoda</taxon>
        <taxon>Chromadorea</taxon>
        <taxon>Rhabditida</taxon>
        <taxon>Tylenchina</taxon>
        <taxon>Tylenchomorpha</taxon>
        <taxon>Tylenchoidea</taxon>
        <taxon>Meloidogynidae</taxon>
        <taxon>Meloidogyninae</taxon>
        <taxon>Meloidogyne</taxon>
    </lineage>
</organism>
<feature type="compositionally biased region" description="Basic and acidic residues" evidence="1">
    <location>
        <begin position="350"/>
        <end position="458"/>
    </location>
</feature>
<feature type="region of interest" description="Disordered" evidence="1">
    <location>
        <begin position="243"/>
        <end position="314"/>
    </location>
</feature>
<protein>
    <submittedName>
        <fullName evidence="4">Apple domain-containing protein</fullName>
    </submittedName>
</protein>
<sequence length="704" mass="80924">MAINYLIVVLLLIFQQHSHAVPVPSSKLSSPIVSIDNGCLVTFEIVPEHMLAITLPNLKLTKTTSVSSLNECAFVCYSNFCSAAIFELGQPESRCHLQIGPSETCNRRGQRHYSFRNEPRAIISCIRCSPSKPVTVSHDAELPPHINTTPLSFVPTTTTTTTTNTAFSPSAKPFNLNTQPTLINKVETLPPPTLPPVALVASPKVQQPVQQQTILPPIPPADEEMTTIRVDDEATNVAKIEENLDEREDKKEEEVKKMKKPKEEEEEFVKRTVLQKTENEEKNTVELLNNEGKEEIKEEEDKEENSGRKEEEPKKLFKSVFSLDLLAEMHSKRGWHIAAPSKNKTAIEVSTKEDNQTKLVNEKDRSKLDEREEKKTLEGEKEEKDDFFFLKEKKENKREKIKEEETNDEKAEGLSEGEMLNKEEEKKGREEEKKDIKKDKTDKEDKGKITAREELKTSDDDEEDERKNVDNIETKGKKTKKEEEKEEVKETKEKRPTTEENKKNEETSDVKPIIKKLKKEEDELFKRNLKVHTLDLIKEEGRKWKEVESEKDKLEEKNLKNIILNEKDTKTKGKPETEESELVLTTTGMSIDERSKSGRDGDEIKEDRKNRKDLSEEVLKEEKGGRNKEVKKNDKKEDDKTKAEDEEGKSEESEKKKSEDDKKKKRKEENDEEEKLPSLKIGKGNVEEEKKRGTEETTSDKKES</sequence>
<feature type="compositionally biased region" description="Basic and acidic residues" evidence="1">
    <location>
        <begin position="563"/>
        <end position="577"/>
    </location>
</feature>
<evidence type="ECO:0000256" key="1">
    <source>
        <dbReference type="SAM" id="MobiDB-lite"/>
    </source>
</evidence>
<feature type="region of interest" description="Disordered" evidence="1">
    <location>
        <begin position="336"/>
        <end position="511"/>
    </location>
</feature>
<accession>A0A1I8BP11</accession>